<dbReference type="Proteomes" id="UP001219349">
    <property type="component" value="Chromosome"/>
</dbReference>
<dbReference type="EMBL" id="CP067136">
    <property type="protein sequence ID" value="WCR06558.1"/>
    <property type="molecule type" value="Genomic_DNA"/>
</dbReference>
<evidence type="ECO:0000313" key="3">
    <source>
        <dbReference type="Proteomes" id="UP001219349"/>
    </source>
</evidence>
<protein>
    <recommendedName>
        <fullName evidence="4">AP2/ERF domain-containing protein</fullName>
    </recommendedName>
</protein>
<organism evidence="2 3">
    <name type="scientific">Paracoccus fistulariae</name>
    <dbReference type="NCBI Taxonomy" id="658446"/>
    <lineage>
        <taxon>Bacteria</taxon>
        <taxon>Pseudomonadati</taxon>
        <taxon>Pseudomonadota</taxon>
        <taxon>Alphaproteobacteria</taxon>
        <taxon>Rhodobacterales</taxon>
        <taxon>Paracoccaceae</taxon>
        <taxon>Paracoccus</taxon>
    </lineage>
</organism>
<name>A0ABY7SHY9_9RHOB</name>
<reference evidence="2 3" key="1">
    <citation type="submission" date="2021-01" db="EMBL/GenBank/DDBJ databases">
        <title>Biogeographic distribution of Paracoccus.</title>
        <authorList>
            <person name="Hollensteiner J."/>
            <person name="Leineberger J."/>
            <person name="Brinkhoff T."/>
            <person name="Daniel R."/>
        </authorList>
    </citation>
    <scope>NUCLEOTIDE SEQUENCE [LARGE SCALE GENOMIC DNA]</scope>
    <source>
        <strain evidence="2 3">KCTC 22803</strain>
    </source>
</reference>
<accession>A0ABY7SHY9</accession>
<feature type="region of interest" description="Disordered" evidence="1">
    <location>
        <begin position="1"/>
        <end position="41"/>
    </location>
</feature>
<evidence type="ECO:0000313" key="2">
    <source>
        <dbReference type="EMBL" id="WCR06558.1"/>
    </source>
</evidence>
<evidence type="ECO:0008006" key="4">
    <source>
        <dbReference type="Google" id="ProtNLM"/>
    </source>
</evidence>
<proteinExistence type="predicted"/>
<dbReference type="RefSeq" id="WP_272833702.1">
    <property type="nucleotide sequence ID" value="NZ_CP067136.1"/>
</dbReference>
<sequence>MADDNNEAGSTGKLAPKPPSRRGHPSDMYGISRKSPDATGQQAWTVRLSRGGRMIQTSFSDSTYGGPAQSLFVARAYRDAVLEIVPPLTRTEMRQVTRKKAPSEHRSEITGVHYAKATRNRSAAWIARIELPAEDIPGRPRKGTKRPRRSITRRFSITEPLAQPGKTISGGSTKRNFEALIPRGKREWVLSCTYLENSDADDLRSLAGGVVRQWWNGVSYLGNVHLNVR</sequence>
<gene>
    <name evidence="2" type="ORF">JHX87_13870</name>
</gene>
<keyword evidence="3" id="KW-1185">Reference proteome</keyword>
<evidence type="ECO:0000256" key="1">
    <source>
        <dbReference type="SAM" id="MobiDB-lite"/>
    </source>
</evidence>